<feature type="region of interest" description="Disordered" evidence="1">
    <location>
        <begin position="1"/>
        <end position="50"/>
    </location>
</feature>
<evidence type="ECO:0000256" key="1">
    <source>
        <dbReference type="SAM" id="MobiDB-lite"/>
    </source>
</evidence>
<sequence length="50" mass="5367">MTTQSVGPARAAARLRHDRLGRHRDEPRRAGGDGLTLDRAGMLPAAATCR</sequence>
<organism evidence="2">
    <name type="scientific">mine drainage metagenome</name>
    <dbReference type="NCBI Taxonomy" id="410659"/>
    <lineage>
        <taxon>unclassified sequences</taxon>
        <taxon>metagenomes</taxon>
        <taxon>ecological metagenomes</taxon>
    </lineage>
</organism>
<protein>
    <submittedName>
        <fullName evidence="2">Uncharacterized protein</fullName>
    </submittedName>
</protein>
<feature type="compositionally biased region" description="Basic residues" evidence="1">
    <location>
        <begin position="13"/>
        <end position="22"/>
    </location>
</feature>
<comment type="caution">
    <text evidence="2">The sequence shown here is derived from an EMBL/GenBank/DDBJ whole genome shotgun (WGS) entry which is preliminary data.</text>
</comment>
<reference evidence="2" key="1">
    <citation type="submission" date="2016-10" db="EMBL/GenBank/DDBJ databases">
        <title>Sequence of Gallionella enrichment culture.</title>
        <authorList>
            <person name="Poehlein A."/>
            <person name="Muehling M."/>
            <person name="Daniel R."/>
        </authorList>
    </citation>
    <scope>NUCLEOTIDE SEQUENCE</scope>
</reference>
<proteinExistence type="predicted"/>
<evidence type="ECO:0000313" key="2">
    <source>
        <dbReference type="EMBL" id="OIQ80800.1"/>
    </source>
</evidence>
<name>A0A1J5QBL2_9ZZZZ</name>
<dbReference type="AlphaFoldDB" id="A0A1J5QBL2"/>
<accession>A0A1J5QBL2</accession>
<dbReference type="EMBL" id="MLJW01001010">
    <property type="protein sequence ID" value="OIQ80800.1"/>
    <property type="molecule type" value="Genomic_DNA"/>
</dbReference>
<gene>
    <name evidence="2" type="ORF">GALL_374360</name>
</gene>